<evidence type="ECO:0000313" key="7">
    <source>
        <dbReference type="EMBL" id="KAJ8612251.1"/>
    </source>
</evidence>
<dbReference type="InterPro" id="IPR023209">
    <property type="entry name" value="DAO"/>
</dbReference>
<proteinExistence type="inferred from homology"/>
<gene>
    <name evidence="7" type="ORF">CTAYLR_002894</name>
</gene>
<dbReference type="Proteomes" id="UP001230188">
    <property type="component" value="Unassembled WGS sequence"/>
</dbReference>
<keyword evidence="5" id="KW-0560">Oxidoreductase</keyword>
<keyword evidence="3" id="KW-0285">Flavoprotein</keyword>
<dbReference type="InterPro" id="IPR006076">
    <property type="entry name" value="FAD-dep_OxRdtase"/>
</dbReference>
<dbReference type="Gene3D" id="3.40.50.720">
    <property type="entry name" value="NAD(P)-binding Rossmann-like Domain"/>
    <property type="match status" value="1"/>
</dbReference>
<dbReference type="GO" id="GO:0019478">
    <property type="term" value="P:D-amino acid catabolic process"/>
    <property type="evidence" value="ECO:0007669"/>
    <property type="project" value="TreeGrafter"/>
</dbReference>
<dbReference type="PANTHER" id="PTHR11530:SF11">
    <property type="entry name" value="D-ASPARTATE OXIDASE"/>
    <property type="match status" value="1"/>
</dbReference>
<evidence type="ECO:0000256" key="1">
    <source>
        <dbReference type="ARBA" id="ARBA00001974"/>
    </source>
</evidence>
<sequence length="357" mass="37309">MALACERALVVGGGIVGLTTARALQERGVKVVLAYRTQGINTTSSGAGGFWMPFHCEPMAAVTRWAHASLAAYHEETADPELGQCIEKLPAFEIFAAETAPTMPEWGAHPLVNMVPVEGREALVEAFEGTCGVAAPDGYASAWRFETVVVDSPIYLRALEARIAADGAEIKVLEVSDLAAAAREFDCDAAVNCAGLEGGRLAGDDPSGVVPGRGATLRYARPAGRLRAVCTAVEGPLGDEATPAYCIPRGDIVVLGGSYDEGDFSLTPTPVEIDRIKRNAAAFAPNDIDAGVEPLSTWAGLRPVRAAGVRVEVTSPSDGITIAHNYGHGGSGWTISRGCADDIADALAGWRVKPRPT</sequence>
<reference evidence="7" key="1">
    <citation type="submission" date="2023-01" db="EMBL/GenBank/DDBJ databases">
        <title>Metagenome sequencing of chrysophaentin producing Chrysophaeum taylorii.</title>
        <authorList>
            <person name="Davison J."/>
            <person name="Bewley C."/>
        </authorList>
    </citation>
    <scope>NUCLEOTIDE SEQUENCE</scope>
    <source>
        <strain evidence="7">NIES-1699</strain>
    </source>
</reference>
<comment type="cofactor">
    <cofactor evidence="1">
        <name>FAD</name>
        <dbReference type="ChEBI" id="CHEBI:57692"/>
    </cofactor>
</comment>
<keyword evidence="4" id="KW-0274">FAD</keyword>
<protein>
    <recommendedName>
        <fullName evidence="6">FAD dependent oxidoreductase domain-containing protein</fullName>
    </recommendedName>
</protein>
<dbReference type="GO" id="GO:0071949">
    <property type="term" value="F:FAD binding"/>
    <property type="evidence" value="ECO:0007669"/>
    <property type="project" value="InterPro"/>
</dbReference>
<feature type="domain" description="FAD dependent oxidoreductase" evidence="6">
    <location>
        <begin position="8"/>
        <end position="345"/>
    </location>
</feature>
<dbReference type="Pfam" id="PF01266">
    <property type="entry name" value="DAO"/>
    <property type="match status" value="1"/>
</dbReference>
<evidence type="ECO:0000256" key="5">
    <source>
        <dbReference type="ARBA" id="ARBA00023002"/>
    </source>
</evidence>
<organism evidence="7 8">
    <name type="scientific">Chrysophaeum taylorii</name>
    <dbReference type="NCBI Taxonomy" id="2483200"/>
    <lineage>
        <taxon>Eukaryota</taxon>
        <taxon>Sar</taxon>
        <taxon>Stramenopiles</taxon>
        <taxon>Ochrophyta</taxon>
        <taxon>Pelagophyceae</taxon>
        <taxon>Pelagomonadales</taxon>
        <taxon>Pelagomonadaceae</taxon>
        <taxon>Chrysophaeum</taxon>
    </lineage>
</organism>
<evidence type="ECO:0000313" key="8">
    <source>
        <dbReference type="Proteomes" id="UP001230188"/>
    </source>
</evidence>
<dbReference type="GO" id="GO:0003884">
    <property type="term" value="F:D-amino-acid oxidase activity"/>
    <property type="evidence" value="ECO:0007669"/>
    <property type="project" value="InterPro"/>
</dbReference>
<dbReference type="Gene3D" id="3.30.9.10">
    <property type="entry name" value="D-Amino Acid Oxidase, subunit A, domain 2"/>
    <property type="match status" value="1"/>
</dbReference>
<comment type="caution">
    <text evidence="7">The sequence shown here is derived from an EMBL/GenBank/DDBJ whole genome shotgun (WGS) entry which is preliminary data.</text>
</comment>
<accession>A0AAD7UMK9</accession>
<evidence type="ECO:0000256" key="4">
    <source>
        <dbReference type="ARBA" id="ARBA00022827"/>
    </source>
</evidence>
<dbReference type="SUPFAM" id="SSF54373">
    <property type="entry name" value="FAD-linked reductases, C-terminal domain"/>
    <property type="match status" value="1"/>
</dbReference>
<dbReference type="GO" id="GO:0005737">
    <property type="term" value="C:cytoplasm"/>
    <property type="evidence" value="ECO:0007669"/>
    <property type="project" value="TreeGrafter"/>
</dbReference>
<name>A0AAD7UMK9_9STRA</name>
<evidence type="ECO:0000256" key="2">
    <source>
        <dbReference type="ARBA" id="ARBA00006730"/>
    </source>
</evidence>
<comment type="similarity">
    <text evidence="2">Belongs to the DAMOX/DASOX family.</text>
</comment>
<dbReference type="PANTHER" id="PTHR11530">
    <property type="entry name" value="D-AMINO ACID OXIDASE"/>
    <property type="match status" value="1"/>
</dbReference>
<dbReference type="AlphaFoldDB" id="A0AAD7UMK9"/>
<keyword evidence="8" id="KW-1185">Reference proteome</keyword>
<dbReference type="EMBL" id="JAQMWT010000055">
    <property type="protein sequence ID" value="KAJ8612251.1"/>
    <property type="molecule type" value="Genomic_DNA"/>
</dbReference>
<dbReference type="SUPFAM" id="SSF51971">
    <property type="entry name" value="Nucleotide-binding domain"/>
    <property type="match status" value="1"/>
</dbReference>
<evidence type="ECO:0000256" key="3">
    <source>
        <dbReference type="ARBA" id="ARBA00022630"/>
    </source>
</evidence>
<evidence type="ECO:0000259" key="6">
    <source>
        <dbReference type="Pfam" id="PF01266"/>
    </source>
</evidence>